<comment type="subcellular location">
    <subcellularLocation>
        <location evidence="1">Membrane</location>
        <topology evidence="1">Single-pass membrane protein</topology>
    </subcellularLocation>
</comment>
<comment type="caution">
    <text evidence="9">The sequence shown here is derived from an EMBL/GenBank/DDBJ whole genome shotgun (WGS) entry which is preliminary data.</text>
</comment>
<keyword evidence="4 8" id="KW-1133">Transmembrane helix</keyword>
<dbReference type="CDD" id="cd16429">
    <property type="entry name" value="VirB10"/>
    <property type="match status" value="1"/>
</dbReference>
<dbReference type="InterPro" id="IPR005498">
    <property type="entry name" value="T4SS_VirB10/TraB/TrbI"/>
</dbReference>
<evidence type="ECO:0000256" key="7">
    <source>
        <dbReference type="SAM" id="MobiDB-lite"/>
    </source>
</evidence>
<reference evidence="9" key="1">
    <citation type="submission" date="2021-10" db="EMBL/GenBank/DDBJ databases">
        <title>Collection of gut derived symbiotic bacterial strains cultured from healthy donors.</title>
        <authorList>
            <person name="Lin H."/>
            <person name="Littmann E."/>
            <person name="Claire K."/>
            <person name="Pamer E."/>
        </authorList>
    </citation>
    <scope>NUCLEOTIDE SEQUENCE</scope>
    <source>
        <strain evidence="9">MSK.7.16</strain>
    </source>
</reference>
<feature type="compositionally biased region" description="Basic and acidic residues" evidence="7">
    <location>
        <begin position="153"/>
        <end position="162"/>
    </location>
</feature>
<name>A0AAW4U8A7_9FIRM</name>
<evidence type="ECO:0000256" key="8">
    <source>
        <dbReference type="SAM" id="Phobius"/>
    </source>
</evidence>
<dbReference type="EMBL" id="JAJCGD010000048">
    <property type="protein sequence ID" value="MCB6829316.1"/>
    <property type="molecule type" value="Genomic_DNA"/>
</dbReference>
<keyword evidence="6" id="KW-0175">Coiled coil</keyword>
<keyword evidence="5 8" id="KW-0472">Membrane</keyword>
<evidence type="ECO:0000256" key="2">
    <source>
        <dbReference type="ARBA" id="ARBA00010265"/>
    </source>
</evidence>
<comment type="similarity">
    <text evidence="2">Belongs to the TrbI/VirB10 family.</text>
</comment>
<organism evidence="9 10">
    <name type="scientific">Megamonas funiformis</name>
    <dbReference type="NCBI Taxonomy" id="437897"/>
    <lineage>
        <taxon>Bacteria</taxon>
        <taxon>Bacillati</taxon>
        <taxon>Bacillota</taxon>
        <taxon>Negativicutes</taxon>
        <taxon>Selenomonadales</taxon>
        <taxon>Selenomonadaceae</taxon>
        <taxon>Megamonas</taxon>
    </lineage>
</organism>
<evidence type="ECO:0000256" key="5">
    <source>
        <dbReference type="ARBA" id="ARBA00023136"/>
    </source>
</evidence>
<evidence type="ECO:0000256" key="4">
    <source>
        <dbReference type="ARBA" id="ARBA00022989"/>
    </source>
</evidence>
<sequence>MSIVNDIVQSIKNFKKNKTISEIKSSNKKNIDTKNDINNIENEKDDTIDNKIEQPTTRTVNKNKMQKFIILGIVFIICVIFGATYGKSDAPKNKEVEIATSSDNSLNKEIIGDDYDNIQTKKKLGNYEYNKTHKLQKEDNVNNNVENDQDIDSSEKVNRSYERNNNNTTNNNYNRPLPILNSNGTYNPYMNVVSPVPRTQAVPQQSVQQINQNQDKTINENKKDNKNIFESAIAFISDSSSKDNIENIEHTSDASTNSKLMTYIPPTQNSLQAGTYIPLILLNGVNSQTGGQIMAQVQTNIYDSLEGINILVPMGARLIGEYASGAKQGQNRININWKHLVMPDGSTYNIEGAFQTADLNGYPGIPGDVNNHNGEKISAGMFSSALAALGSIATGNNSYGNDYGWHDSGQLAMQGASANLLNTASSIFKQKLEIEPEITVEAGTTFYVYLTQSISF</sequence>
<dbReference type="GO" id="GO:0016020">
    <property type="term" value="C:membrane"/>
    <property type="evidence" value="ECO:0007669"/>
    <property type="project" value="UniProtKB-SubCell"/>
</dbReference>
<dbReference type="Proteomes" id="UP001198190">
    <property type="component" value="Unassembled WGS sequence"/>
</dbReference>
<evidence type="ECO:0000313" key="9">
    <source>
        <dbReference type="EMBL" id="MCB6829316.1"/>
    </source>
</evidence>
<evidence type="ECO:0000256" key="3">
    <source>
        <dbReference type="ARBA" id="ARBA00022692"/>
    </source>
</evidence>
<feature type="transmembrane region" description="Helical" evidence="8">
    <location>
        <begin position="68"/>
        <end position="86"/>
    </location>
</feature>
<dbReference type="RefSeq" id="WP_227153346.1">
    <property type="nucleotide sequence ID" value="NZ_CAUBDY010000020.1"/>
</dbReference>
<feature type="region of interest" description="Disordered" evidence="7">
    <location>
        <begin position="133"/>
        <end position="177"/>
    </location>
</feature>
<proteinExistence type="inferred from homology"/>
<dbReference type="Pfam" id="PF03743">
    <property type="entry name" value="TrbI"/>
    <property type="match status" value="1"/>
</dbReference>
<evidence type="ECO:0000256" key="6">
    <source>
        <dbReference type="SAM" id="Coils"/>
    </source>
</evidence>
<gene>
    <name evidence="9" type="ORF">LIY65_11515</name>
</gene>
<evidence type="ECO:0000313" key="10">
    <source>
        <dbReference type="Proteomes" id="UP001198190"/>
    </source>
</evidence>
<evidence type="ECO:0000256" key="1">
    <source>
        <dbReference type="ARBA" id="ARBA00004167"/>
    </source>
</evidence>
<dbReference type="AlphaFoldDB" id="A0AAW4U8A7"/>
<protein>
    <submittedName>
        <fullName evidence="9">TrbI/VirB10 family protein</fullName>
    </submittedName>
</protein>
<dbReference type="InterPro" id="IPR042217">
    <property type="entry name" value="T4SS_VirB10/TrbI"/>
</dbReference>
<feature type="coiled-coil region" evidence="6">
    <location>
        <begin position="23"/>
        <end position="50"/>
    </location>
</feature>
<keyword evidence="3 8" id="KW-0812">Transmembrane</keyword>
<dbReference type="Gene3D" id="2.40.128.260">
    <property type="entry name" value="Type IV secretion system, VirB10/TraB/TrbI"/>
    <property type="match status" value="1"/>
</dbReference>
<accession>A0AAW4U8A7</accession>
<feature type="compositionally biased region" description="Low complexity" evidence="7">
    <location>
        <begin position="164"/>
        <end position="174"/>
    </location>
</feature>